<proteinExistence type="predicted"/>
<accession>A0ABX3NU72</accession>
<protein>
    <recommendedName>
        <fullName evidence="4">Holin</fullName>
    </recommendedName>
</protein>
<dbReference type="Proteomes" id="UP000192277">
    <property type="component" value="Unassembled WGS sequence"/>
</dbReference>
<comment type="caution">
    <text evidence="2">The sequence shown here is derived from an EMBL/GenBank/DDBJ whole genome shotgun (WGS) entry which is preliminary data.</text>
</comment>
<evidence type="ECO:0000313" key="2">
    <source>
        <dbReference type="EMBL" id="OQP42627.1"/>
    </source>
</evidence>
<gene>
    <name evidence="2" type="ORF">A4D02_13770</name>
</gene>
<evidence type="ECO:0000256" key="1">
    <source>
        <dbReference type="SAM" id="SignalP"/>
    </source>
</evidence>
<dbReference type="EMBL" id="LWBO01000044">
    <property type="protein sequence ID" value="OQP42627.1"/>
    <property type="molecule type" value="Genomic_DNA"/>
</dbReference>
<sequence>MNNIINRVQSTTPKFFKILRAIGLSLAAVSGAVFASNVELPKIITDIAGYVAVAGSVMGAVSQTAVLEENE</sequence>
<name>A0ABX3NU72_9BACT</name>
<feature type="signal peptide" evidence="1">
    <location>
        <begin position="1"/>
        <end position="35"/>
    </location>
</feature>
<feature type="chain" id="PRO_5045186092" description="Holin" evidence="1">
    <location>
        <begin position="36"/>
        <end position="71"/>
    </location>
</feature>
<organism evidence="2 3">
    <name type="scientific">Niastella koreensis</name>
    <dbReference type="NCBI Taxonomy" id="354356"/>
    <lineage>
        <taxon>Bacteria</taxon>
        <taxon>Pseudomonadati</taxon>
        <taxon>Bacteroidota</taxon>
        <taxon>Chitinophagia</taxon>
        <taxon>Chitinophagales</taxon>
        <taxon>Chitinophagaceae</taxon>
        <taxon>Niastella</taxon>
    </lineage>
</organism>
<keyword evidence="3" id="KW-1185">Reference proteome</keyword>
<evidence type="ECO:0000313" key="3">
    <source>
        <dbReference type="Proteomes" id="UP000192277"/>
    </source>
</evidence>
<evidence type="ECO:0008006" key="4">
    <source>
        <dbReference type="Google" id="ProtNLM"/>
    </source>
</evidence>
<reference evidence="2 3" key="1">
    <citation type="submission" date="2016-04" db="EMBL/GenBank/DDBJ databases">
        <authorList>
            <person name="Chen L."/>
            <person name="Zhuang W."/>
            <person name="Wang G."/>
        </authorList>
    </citation>
    <scope>NUCLEOTIDE SEQUENCE [LARGE SCALE GENOMIC DNA]</scope>
    <source>
        <strain evidence="3">GR20</strain>
    </source>
</reference>
<dbReference type="RefSeq" id="WP_014220933.1">
    <property type="nucleotide sequence ID" value="NZ_LWBO01000044.1"/>
</dbReference>
<keyword evidence="1" id="KW-0732">Signal</keyword>